<evidence type="ECO:0000256" key="6">
    <source>
        <dbReference type="ARBA" id="ARBA00023136"/>
    </source>
</evidence>
<keyword evidence="6 7" id="KW-0472">Membrane</keyword>
<evidence type="ECO:0000313" key="9">
    <source>
        <dbReference type="Proteomes" id="UP001500326"/>
    </source>
</evidence>
<proteinExistence type="inferred from homology"/>
<keyword evidence="3" id="KW-1003">Cell membrane</keyword>
<dbReference type="Proteomes" id="UP001500326">
    <property type="component" value="Unassembled WGS sequence"/>
</dbReference>
<feature type="transmembrane region" description="Helical" evidence="7">
    <location>
        <begin position="294"/>
        <end position="313"/>
    </location>
</feature>
<evidence type="ECO:0000256" key="1">
    <source>
        <dbReference type="ARBA" id="ARBA00004651"/>
    </source>
</evidence>
<protein>
    <submittedName>
        <fullName evidence="8">Lipopolysaccharide biosynthesis protein</fullName>
    </submittedName>
</protein>
<evidence type="ECO:0000313" key="8">
    <source>
        <dbReference type="EMBL" id="GAA1978744.1"/>
    </source>
</evidence>
<feature type="transmembrane region" description="Helical" evidence="7">
    <location>
        <begin position="21"/>
        <end position="42"/>
    </location>
</feature>
<feature type="transmembrane region" description="Helical" evidence="7">
    <location>
        <begin position="180"/>
        <end position="202"/>
    </location>
</feature>
<evidence type="ECO:0000256" key="5">
    <source>
        <dbReference type="ARBA" id="ARBA00022989"/>
    </source>
</evidence>
<keyword evidence="5 7" id="KW-1133">Transmembrane helix</keyword>
<feature type="transmembrane region" description="Helical" evidence="7">
    <location>
        <begin position="48"/>
        <end position="74"/>
    </location>
</feature>
<name>A0ABP5DI12_9MICO</name>
<evidence type="ECO:0000256" key="4">
    <source>
        <dbReference type="ARBA" id="ARBA00022692"/>
    </source>
</evidence>
<keyword evidence="9" id="KW-1185">Reference proteome</keyword>
<evidence type="ECO:0000256" key="3">
    <source>
        <dbReference type="ARBA" id="ARBA00022475"/>
    </source>
</evidence>
<dbReference type="InterPro" id="IPR050833">
    <property type="entry name" value="Poly_Biosynth_Transport"/>
</dbReference>
<feature type="transmembrane region" description="Helical" evidence="7">
    <location>
        <begin position="121"/>
        <end position="141"/>
    </location>
</feature>
<accession>A0ABP5DI12</accession>
<comment type="caution">
    <text evidence="8">The sequence shown here is derived from an EMBL/GenBank/DDBJ whole genome shotgun (WGS) entry which is preliminary data.</text>
</comment>
<gene>
    <name evidence="8" type="ORF">GCM10009777_09870</name>
</gene>
<dbReference type="PANTHER" id="PTHR30250:SF10">
    <property type="entry name" value="LIPOPOLYSACCHARIDE BIOSYNTHESIS PROTEIN WZXC"/>
    <property type="match status" value="1"/>
</dbReference>
<comment type="similarity">
    <text evidence="2">Belongs to the polysaccharide synthase family.</text>
</comment>
<feature type="transmembrane region" description="Helical" evidence="7">
    <location>
        <begin position="445"/>
        <end position="467"/>
    </location>
</feature>
<dbReference type="PANTHER" id="PTHR30250">
    <property type="entry name" value="PST FAMILY PREDICTED COLANIC ACID TRANSPORTER"/>
    <property type="match status" value="1"/>
</dbReference>
<comment type="subcellular location">
    <subcellularLocation>
        <location evidence="1">Cell membrane</location>
        <topology evidence="1">Multi-pass membrane protein</topology>
    </subcellularLocation>
</comment>
<keyword evidence="4 7" id="KW-0812">Transmembrane</keyword>
<dbReference type="Pfam" id="PF13440">
    <property type="entry name" value="Polysacc_synt_3"/>
    <property type="match status" value="1"/>
</dbReference>
<feature type="transmembrane region" description="Helical" evidence="7">
    <location>
        <begin position="359"/>
        <end position="380"/>
    </location>
</feature>
<feature type="transmembrane region" description="Helical" evidence="7">
    <location>
        <begin position="153"/>
        <end position="174"/>
    </location>
</feature>
<feature type="transmembrane region" description="Helical" evidence="7">
    <location>
        <begin position="214"/>
        <end position="233"/>
    </location>
</feature>
<feature type="transmembrane region" description="Helical" evidence="7">
    <location>
        <begin position="386"/>
        <end position="406"/>
    </location>
</feature>
<reference evidence="9" key="1">
    <citation type="journal article" date="2019" name="Int. J. Syst. Evol. Microbiol.">
        <title>The Global Catalogue of Microorganisms (GCM) 10K type strain sequencing project: providing services to taxonomists for standard genome sequencing and annotation.</title>
        <authorList>
            <consortium name="The Broad Institute Genomics Platform"/>
            <consortium name="The Broad Institute Genome Sequencing Center for Infectious Disease"/>
            <person name="Wu L."/>
            <person name="Ma J."/>
        </authorList>
    </citation>
    <scope>NUCLEOTIDE SEQUENCE [LARGE SCALE GENOMIC DNA]</scope>
    <source>
        <strain evidence="9">JCM 14902</strain>
    </source>
</reference>
<evidence type="ECO:0000256" key="2">
    <source>
        <dbReference type="ARBA" id="ARBA00007430"/>
    </source>
</evidence>
<evidence type="ECO:0000256" key="7">
    <source>
        <dbReference type="SAM" id="Phobius"/>
    </source>
</evidence>
<feature type="transmembrane region" description="Helical" evidence="7">
    <location>
        <begin position="86"/>
        <end position="109"/>
    </location>
</feature>
<sequence length="483" mass="51092">MTQEPPEDSVPRRATRAFGWSFGNMVASRLGTLAIGIALARVLGPDQFGIFAIATLTLLAILSFNELGVSLAIIRWRDDPATIAPTINTISAVSSLLLTIVVIVGAPWISETLGDVRAAPVVQVLALSILINGLVATSAAIMQREFMQKQRTIADQVNTWLGAGLSLLFAFLGWGAMSLAVGRLIASIVFAIMLIKWSPVPYRFGWKRDTAGRLLRFGLPLAASSIVVFAAGYTDQLIVGSTLGATALGFYVLAYNLASWPVSIFSLPLRAVAPAAFSALKHDPDRMSRNFARVLAILSSVAIPACLAISGAAEPVVDVVYGTEWLPAADILLWLAAMAGLRIWFELAYDYLVVHGKSGIVLFIQLASFGISLPLMLWAVQAFGAPGVAAAQFVVALVAVVPLYLISLHRTGIRVHKIAGAVVLPVIAGLMVWVASWLIAQAVGLPLVAAALAAGVATGVIALLAFWQRENLKLLRAAATGKG</sequence>
<feature type="transmembrane region" description="Helical" evidence="7">
    <location>
        <begin position="418"/>
        <end position="439"/>
    </location>
</feature>
<dbReference type="EMBL" id="BAAAOH010000001">
    <property type="protein sequence ID" value="GAA1978744.1"/>
    <property type="molecule type" value="Genomic_DNA"/>
</dbReference>
<feature type="transmembrane region" description="Helical" evidence="7">
    <location>
        <begin position="325"/>
        <end position="347"/>
    </location>
</feature>
<organism evidence="8 9">
    <name type="scientific">Microbacterium pumilum</name>
    <dbReference type="NCBI Taxonomy" id="344165"/>
    <lineage>
        <taxon>Bacteria</taxon>
        <taxon>Bacillati</taxon>
        <taxon>Actinomycetota</taxon>
        <taxon>Actinomycetes</taxon>
        <taxon>Micrococcales</taxon>
        <taxon>Microbacteriaceae</taxon>
        <taxon>Microbacterium</taxon>
    </lineage>
</organism>